<reference evidence="2 3" key="1">
    <citation type="submission" date="2021-03" db="EMBL/GenBank/DDBJ databases">
        <authorList>
            <person name="Kanchanasin P."/>
            <person name="Saeng-In P."/>
            <person name="Phongsopitanun W."/>
            <person name="Yuki M."/>
            <person name="Kudo T."/>
            <person name="Ohkuma M."/>
            <person name="Tanasupawat S."/>
        </authorList>
    </citation>
    <scope>NUCLEOTIDE SEQUENCE [LARGE SCALE GENOMIC DNA]</scope>
    <source>
        <strain evidence="2 3">L46</strain>
    </source>
</reference>
<comment type="caution">
    <text evidence="2">The sequence shown here is derived from an EMBL/GenBank/DDBJ whole genome shotgun (WGS) entry which is preliminary data.</text>
</comment>
<protein>
    <submittedName>
        <fullName evidence="2">Class I SAM-dependent methyltransferase</fullName>
    </submittedName>
</protein>
<dbReference type="Pfam" id="PF08241">
    <property type="entry name" value="Methyltransf_11"/>
    <property type="match status" value="1"/>
</dbReference>
<accession>A0ABS3QXB7</accession>
<dbReference type="PANTHER" id="PTHR43591:SF110">
    <property type="entry name" value="RHODANESE DOMAIN-CONTAINING PROTEIN"/>
    <property type="match status" value="1"/>
</dbReference>
<evidence type="ECO:0000259" key="1">
    <source>
        <dbReference type="Pfam" id="PF08241"/>
    </source>
</evidence>
<dbReference type="RefSeq" id="WP_208266766.1">
    <property type="nucleotide sequence ID" value="NZ_BAAAGM010000083.1"/>
</dbReference>
<keyword evidence="2" id="KW-0808">Transferase</keyword>
<sequence>MSRVAAPPPSRVFGDRDDHNSEQHRLLSLAYDPFTFERLARTGVGPGWRCLEAGAGNGTVAVWLARRVAPTGAVTATDVRPSGVPAAPGLDVVRHDIVRDPLPEGEFDLVHARLLLRLLPERRAVLDRLVRALKPGGVLQIDEFDATCAPSLRAPDLAGHELYRTLMTTKNRLMAGRGVDIAWGREAAGAMRRAGLVDISSRRRLELWTARSPGLRLLAHHTRHLRDEFVRAGMTDRQLADVRALLSHPDFRAGSYAFHSVQGRRPGEAA</sequence>
<evidence type="ECO:0000313" key="3">
    <source>
        <dbReference type="Proteomes" id="UP000666915"/>
    </source>
</evidence>
<keyword evidence="3" id="KW-1185">Reference proteome</keyword>
<dbReference type="PANTHER" id="PTHR43591">
    <property type="entry name" value="METHYLTRANSFERASE"/>
    <property type="match status" value="1"/>
</dbReference>
<dbReference type="CDD" id="cd02440">
    <property type="entry name" value="AdoMet_MTases"/>
    <property type="match status" value="1"/>
</dbReference>
<dbReference type="Proteomes" id="UP000666915">
    <property type="component" value="Unassembled WGS sequence"/>
</dbReference>
<name>A0ABS3QXB7_9ACTN</name>
<proteinExistence type="predicted"/>
<gene>
    <name evidence="2" type="ORF">J4557_13100</name>
</gene>
<dbReference type="GO" id="GO:0032259">
    <property type="term" value="P:methylation"/>
    <property type="evidence" value="ECO:0007669"/>
    <property type="project" value="UniProtKB-KW"/>
</dbReference>
<organism evidence="2 3">
    <name type="scientific">Actinomadura nitritigenes</name>
    <dbReference type="NCBI Taxonomy" id="134602"/>
    <lineage>
        <taxon>Bacteria</taxon>
        <taxon>Bacillati</taxon>
        <taxon>Actinomycetota</taxon>
        <taxon>Actinomycetes</taxon>
        <taxon>Streptosporangiales</taxon>
        <taxon>Thermomonosporaceae</taxon>
        <taxon>Actinomadura</taxon>
    </lineage>
</organism>
<keyword evidence="2" id="KW-0489">Methyltransferase</keyword>
<feature type="domain" description="Methyltransferase type 11" evidence="1">
    <location>
        <begin position="51"/>
        <end position="139"/>
    </location>
</feature>
<dbReference type="InterPro" id="IPR013216">
    <property type="entry name" value="Methyltransf_11"/>
</dbReference>
<evidence type="ECO:0000313" key="2">
    <source>
        <dbReference type="EMBL" id="MBO2438455.1"/>
    </source>
</evidence>
<dbReference type="SUPFAM" id="SSF53335">
    <property type="entry name" value="S-adenosyl-L-methionine-dependent methyltransferases"/>
    <property type="match status" value="1"/>
</dbReference>
<dbReference type="InterPro" id="IPR029063">
    <property type="entry name" value="SAM-dependent_MTases_sf"/>
</dbReference>
<dbReference type="GO" id="GO:0008168">
    <property type="term" value="F:methyltransferase activity"/>
    <property type="evidence" value="ECO:0007669"/>
    <property type="project" value="UniProtKB-KW"/>
</dbReference>
<dbReference type="Gene3D" id="3.40.50.150">
    <property type="entry name" value="Vaccinia Virus protein VP39"/>
    <property type="match status" value="1"/>
</dbReference>
<dbReference type="EMBL" id="JAGEOK010000007">
    <property type="protein sequence ID" value="MBO2438455.1"/>
    <property type="molecule type" value="Genomic_DNA"/>
</dbReference>